<dbReference type="PANTHER" id="PTHR45734:SF10">
    <property type="entry name" value="BLISTERY, ISOFORM A"/>
    <property type="match status" value="1"/>
</dbReference>
<feature type="compositionally biased region" description="Polar residues" evidence="3">
    <location>
        <begin position="1283"/>
        <end position="1292"/>
    </location>
</feature>
<feature type="region of interest" description="Disordered" evidence="3">
    <location>
        <begin position="30"/>
        <end position="63"/>
    </location>
</feature>
<keyword evidence="1 2" id="KW-0727">SH2 domain</keyword>
<dbReference type="WBParaSite" id="MCU_007830-RG">
    <property type="protein sequence ID" value="MCU_007830-RG"/>
    <property type="gene ID" value="MCU_007830"/>
</dbReference>
<dbReference type="Gene3D" id="2.60.40.1110">
    <property type="match status" value="1"/>
</dbReference>
<evidence type="ECO:0000256" key="3">
    <source>
        <dbReference type="SAM" id="MobiDB-lite"/>
    </source>
</evidence>
<dbReference type="GO" id="GO:0005925">
    <property type="term" value="C:focal adhesion"/>
    <property type="evidence" value="ECO:0007669"/>
    <property type="project" value="TreeGrafter"/>
</dbReference>
<evidence type="ECO:0000256" key="2">
    <source>
        <dbReference type="PROSITE-ProRule" id="PRU00191"/>
    </source>
</evidence>
<feature type="compositionally biased region" description="Polar residues" evidence="3">
    <location>
        <begin position="1479"/>
        <end position="1499"/>
    </location>
</feature>
<dbReference type="InterPro" id="IPR000980">
    <property type="entry name" value="SH2"/>
</dbReference>
<evidence type="ECO:0000256" key="1">
    <source>
        <dbReference type="ARBA" id="ARBA00022999"/>
    </source>
</evidence>
<accession>A0A5K3FHC5</accession>
<dbReference type="PROSITE" id="PS50001">
    <property type="entry name" value="SH2"/>
    <property type="match status" value="1"/>
</dbReference>
<dbReference type="InterPro" id="IPR029021">
    <property type="entry name" value="Prot-tyrosine_phosphatase-like"/>
</dbReference>
<dbReference type="Gene3D" id="3.30.505.10">
    <property type="entry name" value="SH2 domain"/>
    <property type="match status" value="1"/>
</dbReference>
<dbReference type="PROSITE" id="PS51182">
    <property type="entry name" value="C2_TENSIN"/>
    <property type="match status" value="1"/>
</dbReference>
<dbReference type="Gene3D" id="3.90.190.10">
    <property type="entry name" value="Protein tyrosine phosphatase superfamily"/>
    <property type="match status" value="1"/>
</dbReference>
<feature type="domain" description="SH2" evidence="4">
    <location>
        <begin position="1324"/>
        <end position="1445"/>
    </location>
</feature>
<reference evidence="6" key="1">
    <citation type="submission" date="2019-11" db="UniProtKB">
        <authorList>
            <consortium name="WormBaseParasite"/>
        </authorList>
    </citation>
    <scope>IDENTIFICATION</scope>
</reference>
<protein>
    <submittedName>
        <fullName evidence="6">SH2 domain-containing protein</fullName>
    </submittedName>
</protein>
<dbReference type="SUPFAM" id="SSF50729">
    <property type="entry name" value="PH domain-like"/>
    <property type="match status" value="1"/>
</dbReference>
<dbReference type="SUPFAM" id="SSF55550">
    <property type="entry name" value="SH2 domain"/>
    <property type="match status" value="1"/>
</dbReference>
<feature type="region of interest" description="Disordered" evidence="3">
    <location>
        <begin position="770"/>
        <end position="790"/>
    </location>
</feature>
<evidence type="ECO:0000259" key="5">
    <source>
        <dbReference type="PROSITE" id="PS51182"/>
    </source>
</evidence>
<feature type="compositionally biased region" description="Gly residues" evidence="3">
    <location>
        <begin position="1466"/>
        <end position="1477"/>
    </location>
</feature>
<feature type="region of interest" description="Disordered" evidence="3">
    <location>
        <begin position="1232"/>
        <end position="1305"/>
    </location>
</feature>
<feature type="region of interest" description="Disordered" evidence="3">
    <location>
        <begin position="828"/>
        <end position="857"/>
    </location>
</feature>
<dbReference type="InterPro" id="IPR036860">
    <property type="entry name" value="SH2_dom_sf"/>
</dbReference>
<dbReference type="InterPro" id="IPR014020">
    <property type="entry name" value="Tensin_C2-dom"/>
</dbReference>
<dbReference type="PANTHER" id="PTHR45734">
    <property type="entry name" value="TENSIN"/>
    <property type="match status" value="1"/>
</dbReference>
<feature type="compositionally biased region" description="Polar residues" evidence="3">
    <location>
        <begin position="39"/>
        <end position="63"/>
    </location>
</feature>
<dbReference type="InterPro" id="IPR051484">
    <property type="entry name" value="Tensin_PTEN_phosphatase"/>
</dbReference>
<dbReference type="InterPro" id="IPR011993">
    <property type="entry name" value="PH-like_dom_sf"/>
</dbReference>
<organism evidence="6">
    <name type="scientific">Mesocestoides corti</name>
    <name type="common">Flatworm</name>
    <dbReference type="NCBI Taxonomy" id="53468"/>
    <lineage>
        <taxon>Eukaryota</taxon>
        <taxon>Metazoa</taxon>
        <taxon>Spiralia</taxon>
        <taxon>Lophotrochozoa</taxon>
        <taxon>Platyhelminthes</taxon>
        <taxon>Cestoda</taxon>
        <taxon>Eucestoda</taxon>
        <taxon>Cyclophyllidea</taxon>
        <taxon>Mesocestoididae</taxon>
        <taxon>Mesocestoides</taxon>
    </lineage>
</organism>
<proteinExistence type="predicted"/>
<dbReference type="Pfam" id="PF00017">
    <property type="entry name" value="SH2"/>
    <property type="match status" value="1"/>
</dbReference>
<evidence type="ECO:0000313" key="6">
    <source>
        <dbReference type="WBParaSite" id="MCU_007830-RG"/>
    </source>
</evidence>
<sequence>MTSSGPFLVSDITIESPQFRKKLPSLQLSCSSSPGSVRSACSTNENDETTSIYSEESSGFRQGSDSGTVISCPLEVPQSSPSMLDEEFSNPTDADECARLVKPPQWGTQYVSTGSRLDHVMDRIFVQVSPEGDIKINHLACLAHIRTVIRKIVNEAKVLVFNCQEPDPNVAQLFDQVIDCCFDLRATPDLESFVRFCEVCYDWLAQSNSNVVLFHAESSTANHRLLLLLYAYASFCDSVERQNIRTNQRLKAYLSAYPNGNIRVPIVYLRYASYMTIFTPFRRQSISRATMSIHALTVANCPLFFDHRVSVFFKFYSYAPLRHVYTSNVHEIHGRTHNRAIIQFSEAAISLRGPVIIICYRWNPRQVERKRIFKLTFHSCEAHRECLTFDYDTFDEISEAVPATFKLSLHLTPLMEIDSGHENIFLEDTNTTRIRDAQIPLVNCIDPLNVIQSRSVSLQAVRLADSLEDLDYVPNRSNLLVERHDAEECRDLQRQRAQTFNEFFLKKYGLSERKKWNFHVASAFPQRSVEAPRRPPPPTFLSSVETLSAVTITSDKSSFDSGTSLHSDSSEGSESSRKRWKMSGLKKIKRKLKGAVEMARSSKSWKSLNDEASMPPPPSAVVPRAKTAPKSVAFHQATPKKEPPPRPPPPSSSAAANSMDSEEGVRVLKAPAGQRGVPTSYFGPLEKYRRTAESESTAVRGVCFHRAERSTPTILEDQEAEDFEEAEYRQLSREGYRFQHLPHHEMSTTQDLDQLLDELRRTSLDYSTGRLPSSINGHASRAHGGGGVSGPGRYTARSYSLTGANQRQSSVGGTAGTKWTSYQRSQAFSSERSQISGPTTPTFVRNATPAPQTPGQQRYQTTFRTTLQHRPPLSPKRFNQINVTIDPEFGTTSSSMVADNRGFLSPPTMSRPPQPPSSPLAASAVPVAMEKGSETISYRELQLLEELSSARQELAMLKRASSVIDEPLHKPPTPSTLPTQRRAYQHRENMEVFTNRQYQSHHDTQQGSSVYRPHGRYEGLNSGFVLGTPKRAMSSANITSSQSWNYRNGVMSGTQSPTPGYSSMRSTAGYLTPKSQGYSARRERLRQEAEHAEALRQSTQRMNYVAASSSDLRASSSLRQQRRQQHYHSMSTIQPERTGFEEVETVTLQPIGRGVQDLDSNMGSTATLNRPRRPVASSMLEGLNRMDNYTVTRQPRTNMAPFGRQASAVDVNQSINARPQHAASNSFLSSLRRQSAGGMSDTAGYHHHHQQQQQQLFTSTTTTNTSTNKTATVVHNDGPKFVSQPQLSQTVVPSLERSQQDSEASTLVGGTVDLAQVEATSPIWYRLKLSRQEAISILKNQPPGSFLVRDSTTFKDAYGLAVKSTKPPNKANQKSGFAKFMKNILNDINNDLVRHYLIETVTTPTRGVRIKGFSAERVFPNLLALIHYHTQFPVALPCCLVLPPVPPSQTSGAVLASNASSIVGNGGGGGGGGGGGDSDSVTLVQNNGSRSKDQTPVSFHSMNETGNGTDTHPARNITSPISPTAGMFPSGLASPPPNISCRCLYLGAVEVDATLKEAGLMQAVDALIPGAVLQAEVCDQGGVDCPVQYTECQLQAAHNEGILLTDLSRKLFFQRHFSASSFVYAGVDPRDKVFIHPNHSALGLDKPKLFGFIIKKMSGEYVGHVFSEFDANIPAANVTAQINSLLLSK</sequence>
<evidence type="ECO:0000259" key="4">
    <source>
        <dbReference type="PROSITE" id="PS50001"/>
    </source>
</evidence>
<feature type="compositionally biased region" description="Polar residues" evidence="3">
    <location>
        <begin position="1054"/>
        <end position="1066"/>
    </location>
</feature>
<dbReference type="Gene3D" id="2.30.29.30">
    <property type="entry name" value="Pleckstrin-homology domain (PH domain)/Phosphotyrosine-binding domain (PTB)"/>
    <property type="match status" value="1"/>
</dbReference>
<feature type="compositionally biased region" description="Low complexity" evidence="3">
    <location>
        <begin position="1251"/>
        <end position="1272"/>
    </location>
</feature>
<dbReference type="SMART" id="SM00252">
    <property type="entry name" value="SH2"/>
    <property type="match status" value="1"/>
</dbReference>
<feature type="compositionally biased region" description="Basic residues" evidence="3">
    <location>
        <begin position="578"/>
        <end position="593"/>
    </location>
</feature>
<feature type="region of interest" description="Disordered" evidence="3">
    <location>
        <begin position="555"/>
        <end position="664"/>
    </location>
</feature>
<feature type="compositionally biased region" description="Low complexity" evidence="3">
    <location>
        <begin position="559"/>
        <end position="573"/>
    </location>
</feature>
<feature type="region of interest" description="Disordered" evidence="3">
    <location>
        <begin position="1054"/>
        <end position="1076"/>
    </location>
</feature>
<name>A0A5K3FHC5_MESCO</name>
<feature type="domain" description="C2 tensin-type" evidence="5">
    <location>
        <begin position="288"/>
        <end position="414"/>
    </location>
</feature>
<feature type="region of interest" description="Disordered" evidence="3">
    <location>
        <begin position="1466"/>
        <end position="1499"/>
    </location>
</feature>
<dbReference type="SMART" id="SM01326">
    <property type="entry name" value="PTEN_C2"/>
    <property type="match status" value="1"/>
</dbReference>